<evidence type="ECO:0000313" key="1">
    <source>
        <dbReference type="EMBL" id="APH13234.1"/>
    </source>
</evidence>
<protein>
    <submittedName>
        <fullName evidence="1">Uncharacterized protein</fullName>
    </submittedName>
</protein>
<name>A0A1L3NAT3_CLOSG</name>
<gene>
    <name evidence="1" type="ORF">NPD5_2595</name>
</gene>
<reference evidence="1 2" key="1">
    <citation type="submission" date="2015-11" db="EMBL/GenBank/DDBJ databases">
        <authorList>
            <person name="Hill K.K."/>
            <person name="Shirey T.B."/>
            <person name="Raphael B."/>
            <person name="Daligault H.E."/>
            <person name="Davenport K.W."/>
            <person name="Bruce D.C."/>
            <person name="Foley B.T."/>
            <person name="Johnson S.L."/>
        </authorList>
    </citation>
    <scope>NUCLEOTIDE SEQUENCE [LARGE SCALE GENOMIC DNA]</scope>
    <source>
        <strain evidence="1 2">CDC_1632</strain>
    </source>
</reference>
<proteinExistence type="predicted"/>
<sequence>MYMRVKEILEKISKIEGVFDYRQIPPYRWIEIKDSKKVTKHIDFDETEADFNTFANYLRTSVYTESRVNKPIIIKTLNNAWYV</sequence>
<accession>A0A1L3NAT3</accession>
<dbReference type="EMBL" id="CP013243">
    <property type="protein sequence ID" value="APH13234.1"/>
    <property type="molecule type" value="Genomic_DNA"/>
</dbReference>
<organism evidence="1 2">
    <name type="scientific">Clostridium sporogenes</name>
    <dbReference type="NCBI Taxonomy" id="1509"/>
    <lineage>
        <taxon>Bacteria</taxon>
        <taxon>Bacillati</taxon>
        <taxon>Bacillota</taxon>
        <taxon>Clostridia</taxon>
        <taxon>Eubacteriales</taxon>
        <taxon>Clostridiaceae</taxon>
        <taxon>Clostridium</taxon>
    </lineage>
</organism>
<dbReference type="Proteomes" id="UP000182204">
    <property type="component" value="Chromosome"/>
</dbReference>
<evidence type="ECO:0000313" key="2">
    <source>
        <dbReference type="Proteomes" id="UP000182204"/>
    </source>
</evidence>
<dbReference type="AlphaFoldDB" id="A0A1L3NAT3"/>